<gene>
    <name evidence="1" type="ORF">CTOB1V02_LOCUS7632</name>
</gene>
<reference evidence="1" key="1">
    <citation type="submission" date="2020-11" db="EMBL/GenBank/DDBJ databases">
        <authorList>
            <person name="Tran Van P."/>
        </authorList>
    </citation>
    <scope>NUCLEOTIDE SEQUENCE</scope>
</reference>
<name>A0A7R8ZMX0_9CRUS</name>
<evidence type="ECO:0000313" key="1">
    <source>
        <dbReference type="EMBL" id="CAD7229766.1"/>
    </source>
</evidence>
<accession>A0A7R8ZMX0</accession>
<sequence>MDEEFQDSTLMSFSYSFERDHVEILEALICYDMQAKLLTPSFGSVLTGDRSIGAEESSASGTVTAIITDTVHLARRQEGDADTSTAQSDHNSHIRLTFSAWIPIETMAQIPSVTKPAVAVIMAGRFQLSRRQQRTTRTGSSGKNEEHEPIKVKTYICQKRQLRNQKATVSPAPSLPPVTHYKALKSAPSASLGIRETSLFHQEFYFRSFKDSSVSRGLFDGTPKPGIVVL</sequence>
<dbReference type="EMBL" id="OB662268">
    <property type="protein sequence ID" value="CAD7229766.1"/>
    <property type="molecule type" value="Genomic_DNA"/>
</dbReference>
<organism evidence="1">
    <name type="scientific">Cyprideis torosa</name>
    <dbReference type="NCBI Taxonomy" id="163714"/>
    <lineage>
        <taxon>Eukaryota</taxon>
        <taxon>Metazoa</taxon>
        <taxon>Ecdysozoa</taxon>
        <taxon>Arthropoda</taxon>
        <taxon>Crustacea</taxon>
        <taxon>Oligostraca</taxon>
        <taxon>Ostracoda</taxon>
        <taxon>Podocopa</taxon>
        <taxon>Podocopida</taxon>
        <taxon>Cytherocopina</taxon>
        <taxon>Cytheroidea</taxon>
        <taxon>Cytherideidae</taxon>
        <taxon>Cyprideis</taxon>
    </lineage>
</organism>
<proteinExistence type="predicted"/>
<dbReference type="AlphaFoldDB" id="A0A7R8ZMX0"/>
<protein>
    <submittedName>
        <fullName evidence="1">Uncharacterized protein</fullName>
    </submittedName>
</protein>